<evidence type="ECO:0000313" key="2">
    <source>
        <dbReference type="EMBL" id="QDH25794.1"/>
    </source>
</evidence>
<gene>
    <name evidence="2" type="ORF">D5366_02835</name>
</gene>
<accession>A0A4Y6V8W5</accession>
<dbReference type="OrthoDB" id="8836344at2"/>
<feature type="domain" description="DUF2272" evidence="1">
    <location>
        <begin position="125"/>
        <end position="313"/>
    </location>
</feature>
<protein>
    <submittedName>
        <fullName evidence="2">DUF2272 domain-containing protein</fullName>
    </submittedName>
</protein>
<dbReference type="Proteomes" id="UP000317214">
    <property type="component" value="Chromosome"/>
</dbReference>
<evidence type="ECO:0000313" key="3">
    <source>
        <dbReference type="Proteomes" id="UP000317214"/>
    </source>
</evidence>
<dbReference type="Pfam" id="PF10030">
    <property type="entry name" value="DUF2272"/>
    <property type="match status" value="1"/>
</dbReference>
<dbReference type="KEGG" id="ntn:D5366_02835"/>
<reference evidence="2 3" key="1">
    <citation type="submission" date="2018-09" db="EMBL/GenBank/DDBJ databases">
        <title>The complete genome sequence of Neokomagataea tanensis NBRC 106556(T).</title>
        <authorList>
            <person name="Chua K.-O."/>
            <person name="See-Too W.-S."/>
            <person name="Hong K.-W."/>
            <person name="Yin W.-F."/>
            <person name="Chan K.-G."/>
        </authorList>
    </citation>
    <scope>NUCLEOTIDE SEQUENCE [LARGE SCALE GENOMIC DNA]</scope>
    <source>
        <strain evidence="3">AH13 \ NBRC 106556</strain>
    </source>
</reference>
<evidence type="ECO:0000259" key="1">
    <source>
        <dbReference type="Pfam" id="PF10030"/>
    </source>
</evidence>
<organism evidence="2 3">
    <name type="scientific">Neokomagataea tanensis</name>
    <dbReference type="NCBI Taxonomy" id="661191"/>
    <lineage>
        <taxon>Bacteria</taxon>
        <taxon>Pseudomonadati</taxon>
        <taxon>Pseudomonadota</taxon>
        <taxon>Alphaproteobacteria</taxon>
        <taxon>Acetobacterales</taxon>
        <taxon>Acetobacteraceae</taxon>
        <taxon>Neokomagataea</taxon>
    </lineage>
</organism>
<proteinExistence type="predicted"/>
<name>A0A4Y6V8W5_9PROT</name>
<sequence>MGPHAAERITVTPSPTFRFISTRLPTRAASISLGSLLALSACAEQQPTPRSTPEQTPTAQYANGSIGPVGYDPHVPDFASRNFEPFNRQDVAAIAMREWRMFGSAVADDDPENRSDASDPALKPERIPGLWQRVGEYWWIGQDPSETEVSWTGKTNAEGRRFAPENDARYAWSAAFISYVMRVAGANERFPYSPNHSTYINAAASGQFSGLTAHAPGSYAPKIGDLVCVGRGHSRSVTFSMLPTSYGFPAHCGIVTATGQNAQPFGNELSIIGGNVDDTVALTHVPTDSTGQVADQTGHSYDSRYPWCAVLEVRYDADQEPDSGR</sequence>
<dbReference type="InterPro" id="IPR019262">
    <property type="entry name" value="DUF2272"/>
</dbReference>
<dbReference type="EMBL" id="CP032485">
    <property type="protein sequence ID" value="QDH25794.1"/>
    <property type="molecule type" value="Genomic_DNA"/>
</dbReference>
<keyword evidence="3" id="KW-1185">Reference proteome</keyword>
<dbReference type="AlphaFoldDB" id="A0A4Y6V8W5"/>